<dbReference type="SMART" id="SM00822">
    <property type="entry name" value="PKS_KR"/>
    <property type="match status" value="1"/>
</dbReference>
<comment type="caution">
    <text evidence="4">The sequence shown here is derived from an EMBL/GenBank/DDBJ whole genome shotgun (WGS) entry which is preliminary data.</text>
</comment>
<dbReference type="Proteomes" id="UP000885806">
    <property type="component" value="Unassembled WGS sequence"/>
</dbReference>
<evidence type="ECO:0000256" key="1">
    <source>
        <dbReference type="ARBA" id="ARBA00006484"/>
    </source>
</evidence>
<dbReference type="PROSITE" id="PS00061">
    <property type="entry name" value="ADH_SHORT"/>
    <property type="match status" value="1"/>
</dbReference>
<evidence type="ECO:0000256" key="2">
    <source>
        <dbReference type="ARBA" id="ARBA00023002"/>
    </source>
</evidence>
<protein>
    <submittedName>
        <fullName evidence="4">SDR family NAD(P)-dependent oxidoreductase</fullName>
    </submittedName>
</protein>
<dbReference type="InterPro" id="IPR002347">
    <property type="entry name" value="SDR_fam"/>
</dbReference>
<dbReference type="InterPro" id="IPR057326">
    <property type="entry name" value="KR_dom"/>
</dbReference>
<dbReference type="Pfam" id="PF00106">
    <property type="entry name" value="adh_short"/>
    <property type="match status" value="1"/>
</dbReference>
<evidence type="ECO:0000259" key="3">
    <source>
        <dbReference type="SMART" id="SM00822"/>
    </source>
</evidence>
<dbReference type="PRINTS" id="PR00081">
    <property type="entry name" value="GDHRDH"/>
</dbReference>
<dbReference type="EMBL" id="DROP01000056">
    <property type="protein sequence ID" value="HHI88466.1"/>
    <property type="molecule type" value="Genomic_DNA"/>
</dbReference>
<keyword evidence="2" id="KW-0560">Oxidoreductase</keyword>
<dbReference type="CDD" id="cd05233">
    <property type="entry name" value="SDR_c"/>
    <property type="match status" value="1"/>
</dbReference>
<accession>A0A7V5NWA6</accession>
<dbReference type="PANTHER" id="PTHR44196:SF4">
    <property type="entry name" value="SHORT CHAIN DEHYDROGENASE"/>
    <property type="match status" value="1"/>
</dbReference>
<dbReference type="AlphaFoldDB" id="A0A7V5NWA6"/>
<dbReference type="PANTHER" id="PTHR44196">
    <property type="entry name" value="DEHYDROGENASE/REDUCTASE SDR FAMILY MEMBER 7B"/>
    <property type="match status" value="1"/>
</dbReference>
<proteinExistence type="inferred from homology"/>
<reference evidence="4" key="1">
    <citation type="journal article" date="2020" name="mSystems">
        <title>Genome- and Community-Level Interaction Insights into Carbon Utilization and Element Cycling Functions of Hydrothermarchaeota in Hydrothermal Sediment.</title>
        <authorList>
            <person name="Zhou Z."/>
            <person name="Liu Y."/>
            <person name="Xu W."/>
            <person name="Pan J."/>
            <person name="Luo Z.H."/>
            <person name="Li M."/>
        </authorList>
    </citation>
    <scope>NUCLEOTIDE SEQUENCE [LARGE SCALE GENOMIC DNA]</scope>
    <source>
        <strain evidence="4">HyVt-538</strain>
    </source>
</reference>
<sequence length="244" mass="26361">MQNDTHNTPLDGRVILITGASRGIGYATALELARQGAHIIATARTQGGLEELDDEIRAMGGEATLVPMDLKRPDGIDQLGGAIYERWGQLDGLFANAGVLGELAGVPSISPKKFEEAMAVNVTANYRLIRSLDLLLRQSPSGRAVFMGSKAAQTRKAFWGAYAASKSALEALIMCWAKETEILPLNINLVYPGPTRTRMRATAMPGEDPETLPAPEEIARKIAPLFSPTCDRHGEIISFRTDES</sequence>
<comment type="similarity">
    <text evidence="1">Belongs to the short-chain dehydrogenases/reductases (SDR) family.</text>
</comment>
<dbReference type="InterPro" id="IPR036291">
    <property type="entry name" value="NAD(P)-bd_dom_sf"/>
</dbReference>
<dbReference type="GO" id="GO:0016020">
    <property type="term" value="C:membrane"/>
    <property type="evidence" value="ECO:0007669"/>
    <property type="project" value="TreeGrafter"/>
</dbReference>
<dbReference type="GO" id="GO:0016491">
    <property type="term" value="F:oxidoreductase activity"/>
    <property type="evidence" value="ECO:0007669"/>
    <property type="project" value="UniProtKB-KW"/>
</dbReference>
<name>A0A7V5NWA6_9PROT</name>
<dbReference type="InterPro" id="IPR020904">
    <property type="entry name" value="Sc_DH/Rdtase_CS"/>
</dbReference>
<feature type="domain" description="Ketoreductase" evidence="3">
    <location>
        <begin position="13"/>
        <end position="179"/>
    </location>
</feature>
<evidence type="ECO:0000313" key="4">
    <source>
        <dbReference type="EMBL" id="HHI88466.1"/>
    </source>
</evidence>
<dbReference type="Gene3D" id="3.40.50.720">
    <property type="entry name" value="NAD(P)-binding Rossmann-like Domain"/>
    <property type="match status" value="1"/>
</dbReference>
<gene>
    <name evidence="4" type="ORF">ENK01_00810</name>
</gene>
<organism evidence="4">
    <name type="scientific">Hellea balneolensis</name>
    <dbReference type="NCBI Taxonomy" id="287478"/>
    <lineage>
        <taxon>Bacteria</taxon>
        <taxon>Pseudomonadati</taxon>
        <taxon>Pseudomonadota</taxon>
        <taxon>Alphaproteobacteria</taxon>
        <taxon>Maricaulales</taxon>
        <taxon>Robiginitomaculaceae</taxon>
        <taxon>Hellea</taxon>
    </lineage>
</organism>
<dbReference type="SUPFAM" id="SSF51735">
    <property type="entry name" value="NAD(P)-binding Rossmann-fold domains"/>
    <property type="match status" value="1"/>
</dbReference>